<reference evidence="1" key="1">
    <citation type="submission" date="2015-06" db="UniProtKB">
        <authorList>
            <consortium name="EnsemblPlants"/>
        </authorList>
    </citation>
    <scope>IDENTIFICATION</scope>
</reference>
<dbReference type="ExpressionAtlas" id="M8CG40">
    <property type="expression patterns" value="baseline"/>
</dbReference>
<proteinExistence type="predicted"/>
<evidence type="ECO:0000313" key="1">
    <source>
        <dbReference type="EnsemblPlants" id="EMT22151"/>
    </source>
</evidence>
<dbReference type="EnsemblPlants" id="EMT22151">
    <property type="protein sequence ID" value="EMT22151"/>
    <property type="gene ID" value="F775_12920"/>
</dbReference>
<protein>
    <recommendedName>
        <fullName evidence="2">F-box associated domain-containing protein</fullName>
    </recommendedName>
</protein>
<evidence type="ECO:0008006" key="2">
    <source>
        <dbReference type="Google" id="ProtNLM"/>
    </source>
</evidence>
<organism evidence="1">
    <name type="scientific">Aegilops tauschii</name>
    <name type="common">Tausch's goatgrass</name>
    <name type="synonym">Aegilops squarrosa</name>
    <dbReference type="NCBI Taxonomy" id="37682"/>
    <lineage>
        <taxon>Eukaryota</taxon>
        <taxon>Viridiplantae</taxon>
        <taxon>Streptophyta</taxon>
        <taxon>Embryophyta</taxon>
        <taxon>Tracheophyta</taxon>
        <taxon>Spermatophyta</taxon>
        <taxon>Magnoliopsida</taxon>
        <taxon>Liliopsida</taxon>
        <taxon>Poales</taxon>
        <taxon>Poaceae</taxon>
        <taxon>BOP clade</taxon>
        <taxon>Pooideae</taxon>
        <taxon>Triticodae</taxon>
        <taxon>Triticeae</taxon>
        <taxon>Triticinae</taxon>
        <taxon>Aegilops</taxon>
    </lineage>
</organism>
<dbReference type="PANTHER" id="PTHR34591:SF35">
    <property type="entry name" value="F-BOX DOMAIN-CONTAINING PROTEIN"/>
    <property type="match status" value="1"/>
</dbReference>
<sequence>MEPWYVWSVLDSCNGLLLLDDHLVNPATRQSSRFPAQPPPCAVPGCTSCKDIERNQYLVYDPTVSPHYEVVLIPHIPRELSIGHIAKHACGHGPDVTAMEWPLSPFIIDVFSSKTRCWKEKPYTQEGQAAGTIANQKTDHDAFLYHSAYWHGVRYVRCEEGFMLSRVLQTDTMPMSKMEVIKLPKEKEGEPYLGKSEKGVYCTLIHQRCTCEVWFLDESSGQMHWVLRNEINFELAVREYSWNHVHREPWTLHDPMCMSKNIVNIMRLDDENGTLVKDVFSLDSDDENAIDTAGWPRAHERDPHLFHCFGFYPYKEIVLFYDDHSTVTAYHLKSSKIRYLGKVESFYNDIREWFPYAACWVRDLPGS</sequence>
<dbReference type="PANTHER" id="PTHR34591">
    <property type="entry name" value="OS03G0653100 PROTEIN-RELATED"/>
    <property type="match status" value="1"/>
</dbReference>
<name>M8CG40_AEGTA</name>
<accession>M8CG40</accession>
<dbReference type="AlphaFoldDB" id="M8CG40"/>